<gene>
    <name evidence="1" type="ORF">DPEC_G00345890</name>
</gene>
<organism evidence="1 2">
    <name type="scientific">Dallia pectoralis</name>
    <name type="common">Alaska blackfish</name>
    <dbReference type="NCBI Taxonomy" id="75939"/>
    <lineage>
        <taxon>Eukaryota</taxon>
        <taxon>Metazoa</taxon>
        <taxon>Chordata</taxon>
        <taxon>Craniata</taxon>
        <taxon>Vertebrata</taxon>
        <taxon>Euteleostomi</taxon>
        <taxon>Actinopterygii</taxon>
        <taxon>Neopterygii</taxon>
        <taxon>Teleostei</taxon>
        <taxon>Protacanthopterygii</taxon>
        <taxon>Esociformes</taxon>
        <taxon>Umbridae</taxon>
        <taxon>Dallia</taxon>
    </lineage>
</organism>
<evidence type="ECO:0000313" key="1">
    <source>
        <dbReference type="EMBL" id="KAJ7985961.1"/>
    </source>
</evidence>
<keyword evidence="2" id="KW-1185">Reference proteome</keyword>
<sequence length="144" mass="15575">MPDISPITGLIYASDFILTVITLISYLNAPGTLQRHSRGTVRRRARGVQSWVRGRGGLRGRMICRHGDFASGDGGRGARDTAEELCRMTGPGPLHSEYLSPAKWPVPPFPGSVVGEREVGGVQGHLSLLFILWTRPGPGMQDPS</sequence>
<reference evidence="1" key="1">
    <citation type="submission" date="2021-05" db="EMBL/GenBank/DDBJ databases">
        <authorList>
            <person name="Pan Q."/>
            <person name="Jouanno E."/>
            <person name="Zahm M."/>
            <person name="Klopp C."/>
            <person name="Cabau C."/>
            <person name="Louis A."/>
            <person name="Berthelot C."/>
            <person name="Parey E."/>
            <person name="Roest Crollius H."/>
            <person name="Montfort J."/>
            <person name="Robinson-Rechavi M."/>
            <person name="Bouchez O."/>
            <person name="Lampietro C."/>
            <person name="Lopez Roques C."/>
            <person name="Donnadieu C."/>
            <person name="Postlethwait J."/>
            <person name="Bobe J."/>
            <person name="Dillon D."/>
            <person name="Chandos A."/>
            <person name="von Hippel F."/>
            <person name="Guiguen Y."/>
        </authorList>
    </citation>
    <scope>NUCLEOTIDE SEQUENCE</scope>
    <source>
        <strain evidence="1">YG-Jan2019</strain>
    </source>
</reference>
<comment type="caution">
    <text evidence="1">The sequence shown here is derived from an EMBL/GenBank/DDBJ whole genome shotgun (WGS) entry which is preliminary data.</text>
</comment>
<accession>A0ACC2F3N7</accession>
<dbReference type="Proteomes" id="UP001157502">
    <property type="component" value="Chromosome 35"/>
</dbReference>
<proteinExistence type="predicted"/>
<protein>
    <submittedName>
        <fullName evidence="1">Uncharacterized protein</fullName>
    </submittedName>
</protein>
<name>A0ACC2F3N7_DALPE</name>
<dbReference type="EMBL" id="CM055762">
    <property type="protein sequence ID" value="KAJ7985961.1"/>
    <property type="molecule type" value="Genomic_DNA"/>
</dbReference>
<evidence type="ECO:0000313" key="2">
    <source>
        <dbReference type="Proteomes" id="UP001157502"/>
    </source>
</evidence>